<feature type="transmembrane region" description="Helical" evidence="11">
    <location>
        <begin position="115"/>
        <end position="137"/>
    </location>
</feature>
<evidence type="ECO:0000256" key="7">
    <source>
        <dbReference type="ARBA" id="ARBA00022989"/>
    </source>
</evidence>
<evidence type="ECO:0000256" key="8">
    <source>
        <dbReference type="ARBA" id="ARBA00023136"/>
    </source>
</evidence>
<evidence type="ECO:0000313" key="12">
    <source>
        <dbReference type="Proteomes" id="UP000694844"/>
    </source>
</evidence>
<dbReference type="PROSITE" id="PS00221">
    <property type="entry name" value="MIP"/>
    <property type="match status" value="1"/>
</dbReference>
<reference evidence="13" key="1">
    <citation type="submission" date="2025-08" db="UniProtKB">
        <authorList>
            <consortium name="RefSeq"/>
        </authorList>
    </citation>
    <scope>IDENTIFICATION</scope>
    <source>
        <tissue evidence="13">Whole sample</tissue>
    </source>
</reference>
<evidence type="ECO:0000256" key="4">
    <source>
        <dbReference type="ARBA" id="ARBA00022475"/>
    </source>
</evidence>
<dbReference type="FunFam" id="1.20.1080.10:FF:000009">
    <property type="entry name" value="aquaporin-4 isoform X1"/>
    <property type="match status" value="1"/>
</dbReference>
<dbReference type="InterPro" id="IPR000425">
    <property type="entry name" value="MIP"/>
</dbReference>
<evidence type="ECO:0000256" key="6">
    <source>
        <dbReference type="ARBA" id="ARBA00022737"/>
    </source>
</evidence>
<dbReference type="Gene3D" id="1.20.1080.10">
    <property type="entry name" value="Glycerol uptake facilitator protein"/>
    <property type="match status" value="1"/>
</dbReference>
<dbReference type="GO" id="GO:0005886">
    <property type="term" value="C:plasma membrane"/>
    <property type="evidence" value="ECO:0007669"/>
    <property type="project" value="UniProtKB-SubCell"/>
</dbReference>
<feature type="region of interest" description="Disordered" evidence="10">
    <location>
        <begin position="288"/>
        <end position="310"/>
    </location>
</feature>
<dbReference type="GeneID" id="111136677"/>
<dbReference type="OrthoDB" id="3222at2759"/>
<evidence type="ECO:0000256" key="2">
    <source>
        <dbReference type="ARBA" id="ARBA00006175"/>
    </source>
</evidence>
<dbReference type="Proteomes" id="UP000694844">
    <property type="component" value="Chromosome 5"/>
</dbReference>
<feature type="transmembrane region" description="Helical" evidence="11">
    <location>
        <begin position="157"/>
        <end position="178"/>
    </location>
</feature>
<keyword evidence="5 9" id="KW-0812">Transmembrane</keyword>
<organism evidence="12 13">
    <name type="scientific">Crassostrea virginica</name>
    <name type="common">Eastern oyster</name>
    <dbReference type="NCBI Taxonomy" id="6565"/>
    <lineage>
        <taxon>Eukaryota</taxon>
        <taxon>Metazoa</taxon>
        <taxon>Spiralia</taxon>
        <taxon>Lophotrochozoa</taxon>
        <taxon>Mollusca</taxon>
        <taxon>Bivalvia</taxon>
        <taxon>Autobranchia</taxon>
        <taxon>Pteriomorphia</taxon>
        <taxon>Ostreida</taxon>
        <taxon>Ostreoidea</taxon>
        <taxon>Ostreidae</taxon>
        <taxon>Crassostrea</taxon>
    </lineage>
</organism>
<keyword evidence="6" id="KW-0677">Repeat</keyword>
<dbReference type="PANTHER" id="PTHR19139">
    <property type="entry name" value="AQUAPORIN TRANSPORTER"/>
    <property type="match status" value="1"/>
</dbReference>
<dbReference type="GO" id="GO:0048878">
    <property type="term" value="P:chemical homeostasis"/>
    <property type="evidence" value="ECO:0007669"/>
    <property type="project" value="UniProtKB-ARBA"/>
</dbReference>
<evidence type="ECO:0000256" key="9">
    <source>
        <dbReference type="RuleBase" id="RU000477"/>
    </source>
</evidence>
<dbReference type="PRINTS" id="PR00783">
    <property type="entry name" value="MINTRINSICP"/>
</dbReference>
<evidence type="ECO:0000256" key="3">
    <source>
        <dbReference type="ARBA" id="ARBA00022448"/>
    </source>
</evidence>
<feature type="transmembrane region" description="Helical" evidence="11">
    <location>
        <begin position="41"/>
        <end position="61"/>
    </location>
</feature>
<evidence type="ECO:0000256" key="5">
    <source>
        <dbReference type="ARBA" id="ARBA00022692"/>
    </source>
</evidence>
<feature type="transmembrane region" description="Helical" evidence="11">
    <location>
        <begin position="73"/>
        <end position="94"/>
    </location>
</feature>
<comment type="similarity">
    <text evidence="2 9">Belongs to the MIP/aquaporin (TC 1.A.8) family.</text>
</comment>
<dbReference type="GO" id="GO:0015250">
    <property type="term" value="F:water channel activity"/>
    <property type="evidence" value="ECO:0007669"/>
    <property type="project" value="TreeGrafter"/>
</dbReference>
<keyword evidence="4" id="KW-1003">Cell membrane</keyword>
<dbReference type="PANTHER" id="PTHR19139:SF199">
    <property type="entry name" value="MIP17260P"/>
    <property type="match status" value="1"/>
</dbReference>
<feature type="transmembrane region" description="Helical" evidence="11">
    <location>
        <begin position="190"/>
        <end position="209"/>
    </location>
</feature>
<evidence type="ECO:0000313" key="13">
    <source>
        <dbReference type="RefSeq" id="XP_022343419.1"/>
    </source>
</evidence>
<protein>
    <submittedName>
        <fullName evidence="13">Aquaporin AQPAe.a-like isoform X1</fullName>
    </submittedName>
</protein>
<dbReference type="AlphaFoldDB" id="A0A8B8ETY0"/>
<dbReference type="KEGG" id="cvn:111136677"/>
<dbReference type="InterPro" id="IPR022357">
    <property type="entry name" value="MIP_CS"/>
</dbReference>
<keyword evidence="7 11" id="KW-1133">Transmembrane helix</keyword>
<dbReference type="InterPro" id="IPR034294">
    <property type="entry name" value="Aquaporin_transptr"/>
</dbReference>
<name>A0A8B8ETY0_CRAVI</name>
<dbReference type="NCBIfam" id="TIGR00861">
    <property type="entry name" value="MIP"/>
    <property type="match status" value="1"/>
</dbReference>
<keyword evidence="12" id="KW-1185">Reference proteome</keyword>
<dbReference type="SUPFAM" id="SSF81338">
    <property type="entry name" value="Aquaporin-like"/>
    <property type="match status" value="1"/>
</dbReference>
<gene>
    <name evidence="13" type="primary">LOC111136677</name>
</gene>
<dbReference type="InterPro" id="IPR023271">
    <property type="entry name" value="Aquaporin-like"/>
</dbReference>
<feature type="transmembrane region" description="Helical" evidence="11">
    <location>
        <begin position="229"/>
        <end position="252"/>
    </location>
</feature>
<keyword evidence="3 9" id="KW-0813">Transport</keyword>
<evidence type="ECO:0000256" key="11">
    <source>
        <dbReference type="SAM" id="Phobius"/>
    </source>
</evidence>
<evidence type="ECO:0000256" key="10">
    <source>
        <dbReference type="SAM" id="MobiDB-lite"/>
    </source>
</evidence>
<dbReference type="Pfam" id="PF00230">
    <property type="entry name" value="MIP"/>
    <property type="match status" value="1"/>
</dbReference>
<keyword evidence="8 11" id="KW-0472">Membrane</keyword>
<sequence length="310" mass="33287">MVHRKISLENQIQAGARSCNMWKIMKENLEDLTSPNLWRAAAAELLGTLFLVFFGCASATGQQNQANPDYVQIALAFGLIVGTMVWGIAHVSGGHINPAITLGALVTRRVSIVRALMYIVCQCIGAIVGAAILFGLTPANARAGLGVNAMQGDVTEAQGFGVEVMITFVLVFTVLASIDGKRSDLHGSAPLSIGLAVAVGHLVAIAYTGCSMNPARSFGPAVIQNAWDSHWVFWIGPFVGSFVAALSYEYIFSAGATLGRTKRCLTRSRAPSEPEKAEELEKVEICELDEKKDQENEEEQLLIEKHAPAE</sequence>
<dbReference type="CDD" id="cd00333">
    <property type="entry name" value="MIP"/>
    <property type="match status" value="1"/>
</dbReference>
<accession>A0A8B8ETY0</accession>
<dbReference type="RefSeq" id="XP_022343419.1">
    <property type="nucleotide sequence ID" value="XM_022487711.1"/>
</dbReference>
<comment type="subcellular location">
    <subcellularLocation>
        <location evidence="1">Cell membrane</location>
        <topology evidence="1">Multi-pass membrane protein</topology>
    </subcellularLocation>
</comment>
<evidence type="ECO:0000256" key="1">
    <source>
        <dbReference type="ARBA" id="ARBA00004651"/>
    </source>
</evidence>
<proteinExistence type="inferred from homology"/>